<dbReference type="SMART" id="SM00028">
    <property type="entry name" value="TPR"/>
    <property type="match status" value="2"/>
</dbReference>
<reference evidence="4" key="1">
    <citation type="journal article" date="2006" name="PLoS Biol.">
        <title>Macronuclear genome sequence of the ciliate Tetrahymena thermophila, a model eukaryote.</title>
        <authorList>
            <person name="Eisen J.A."/>
            <person name="Coyne R.S."/>
            <person name="Wu M."/>
            <person name="Wu D."/>
            <person name="Thiagarajan M."/>
            <person name="Wortman J.R."/>
            <person name="Badger J.H."/>
            <person name="Ren Q."/>
            <person name="Amedeo P."/>
            <person name="Jones K.M."/>
            <person name="Tallon L.J."/>
            <person name="Delcher A.L."/>
            <person name="Salzberg S.L."/>
            <person name="Silva J.C."/>
            <person name="Haas B.J."/>
            <person name="Majoros W.H."/>
            <person name="Farzad M."/>
            <person name="Carlton J.M."/>
            <person name="Smith R.K. Jr."/>
            <person name="Garg J."/>
            <person name="Pearlman R.E."/>
            <person name="Karrer K.M."/>
            <person name="Sun L."/>
            <person name="Manning G."/>
            <person name="Elde N.C."/>
            <person name="Turkewitz A.P."/>
            <person name="Asai D.J."/>
            <person name="Wilkes D.E."/>
            <person name="Wang Y."/>
            <person name="Cai H."/>
            <person name="Collins K."/>
            <person name="Stewart B.A."/>
            <person name="Lee S.R."/>
            <person name="Wilamowska K."/>
            <person name="Weinberg Z."/>
            <person name="Ruzzo W.L."/>
            <person name="Wloga D."/>
            <person name="Gaertig J."/>
            <person name="Frankel J."/>
            <person name="Tsao C.-C."/>
            <person name="Gorovsky M.A."/>
            <person name="Keeling P.J."/>
            <person name="Waller R.F."/>
            <person name="Patron N.J."/>
            <person name="Cherry J.M."/>
            <person name="Stover N.A."/>
            <person name="Krieger C.J."/>
            <person name="del Toro C."/>
            <person name="Ryder H.F."/>
            <person name="Williamson S.C."/>
            <person name="Barbeau R.A."/>
            <person name="Hamilton E.P."/>
            <person name="Orias E."/>
        </authorList>
    </citation>
    <scope>NUCLEOTIDE SEQUENCE [LARGE SCALE GENOMIC DNA]</scope>
    <source>
        <strain evidence="4">SB210</strain>
    </source>
</reference>
<proteinExistence type="predicted"/>
<evidence type="ECO:0000313" key="3">
    <source>
        <dbReference type="EMBL" id="EWS75864.1"/>
    </source>
</evidence>
<feature type="transmembrane region" description="Helical" evidence="2">
    <location>
        <begin position="424"/>
        <end position="445"/>
    </location>
</feature>
<dbReference type="InterPro" id="IPR019734">
    <property type="entry name" value="TPR_rpt"/>
</dbReference>
<evidence type="ECO:0000313" key="4">
    <source>
        <dbReference type="Proteomes" id="UP000009168"/>
    </source>
</evidence>
<dbReference type="KEGG" id="tet:TTHERM_001050449"/>
<evidence type="ECO:0000256" key="2">
    <source>
        <dbReference type="SAM" id="Phobius"/>
    </source>
</evidence>
<feature type="repeat" description="TPR" evidence="1">
    <location>
        <begin position="692"/>
        <end position="725"/>
    </location>
</feature>
<dbReference type="Pfam" id="PF13181">
    <property type="entry name" value="TPR_8"/>
    <property type="match status" value="1"/>
</dbReference>
<keyword evidence="4" id="KW-1185">Reference proteome</keyword>
<evidence type="ECO:0000256" key="1">
    <source>
        <dbReference type="PROSITE-ProRule" id="PRU00339"/>
    </source>
</evidence>
<dbReference type="SUPFAM" id="SSF81901">
    <property type="entry name" value="HCP-like"/>
    <property type="match status" value="1"/>
</dbReference>
<gene>
    <name evidence="3" type="ORF">TTHERM_001050449</name>
</gene>
<accession>W7XL88</accession>
<dbReference type="GeneID" id="24441556"/>
<dbReference type="RefSeq" id="XP_012651599.1">
    <property type="nucleotide sequence ID" value="XM_012796145.1"/>
</dbReference>
<dbReference type="Proteomes" id="UP000009168">
    <property type="component" value="Unassembled WGS sequence"/>
</dbReference>
<sequence>MKFLILSLIIAVSTTLITGVAFVLSIFYIKLWDSLSVWEQDSSQWILQTQKQILANSLTSLKILEEYSFDQVQLHMVVINNLIYKYYNQQLTANKNTIFTICSYRELIFNQCQQNVYTQLNQSQYYVDLYFVRTLFKYDLLMDNQKQFIQMNDFVSFYGKAAFYASQLEGLIQLAFIYNSDVTSVQYGIPSGFYNYTDSDYENCLGNDFIEPYDPRCRPWFQFSSKHPGYFFFQPYLDSLGQDLLMTLSTQIVYNNQLQSVNSIDIYMINLNKLFNSTQGNNSYKVLLHEFNFTVFSHPKLYNTNLTSWPELEYQNITTICNNTQQEKELCLEQKQQFYNQVNSTINFIQTGNYSIDQKFNLDPLYQYWTIYGDQRISMIYPIRSQIKGFNNQQPYSFAIVLAAQVIQDKREQLKLFNLLNANYIRVPLIISFIFISILVIIFIINYGRFQVLQIWYPIELLTLFLRQSLLMDQSCRIQKSEINNERQKIQQSINKRSPNIKYENLNNTSIFKKIDQNESQQKMLDQTNSFIFGNLNNFKVNNSIIFIKDKKHEEFKSNHQINKNKQSISIQPEEIFNLDAVSSQKTVHSVRSFQFQFNRNKSILQSNIFSQIQDFHNCQKAQDGQNKILKGLKPAFLEMQIIKKTFQELELVINYSVQSSQLKSQDNLRTLFHFTKAKQLFLKLKNDTGLSRCYYNLGLIYLLKEEYSISSEYFESAIQLNLDWLGLSSFCQINQYYASHKDQEEKNQLIILTKRIFSLAYSQKCAAFQQISVESKSNKQDSLDNFIDNLHSFSRFTKKESRAGLKSQYSQQLLTQSLILFQKVEKIIQYFIQDFTEIFQIFLFQEIVEILIQLDLKFQIQNYISKIDFLFFNNQITYQVQKAVKKNISLKENFSIKQMVIETFKGRQLFLLGMIEKANKNLFEAIEYLTQSLEIPTHYNYFQKVRTFQALASVFEQVPFEKSFIDEEYLSSETEASVDLVVLIQFDKNLSQFLFINIIENFKKFNFFGRNDRIQILLFNKEIHQLIPYTQIQSDHHWKIIIDSLHNIGKDLIKNEQKQKKQPTLEQIIFQSLIYIYENNNLEQQQIFKSDFNNLNYKNQSRFFETYYQQNRCKKRKKVLLLLSNRDVYFKLSNKFLNKLQPFQKIKIYHLKENNLFQIEEKQYENDLFSYELLLSQNELILNLSRQRFYEYFDIQSVFLTILNHF</sequence>
<dbReference type="InParanoid" id="W7XL88"/>
<keyword evidence="2" id="KW-0472">Membrane</keyword>
<feature type="transmembrane region" description="Helical" evidence="2">
    <location>
        <begin position="6"/>
        <end position="29"/>
    </location>
</feature>
<dbReference type="EMBL" id="GG662806">
    <property type="protein sequence ID" value="EWS75864.1"/>
    <property type="molecule type" value="Genomic_DNA"/>
</dbReference>
<organism evidence="3 4">
    <name type="scientific">Tetrahymena thermophila (strain SB210)</name>
    <dbReference type="NCBI Taxonomy" id="312017"/>
    <lineage>
        <taxon>Eukaryota</taxon>
        <taxon>Sar</taxon>
        <taxon>Alveolata</taxon>
        <taxon>Ciliophora</taxon>
        <taxon>Intramacronucleata</taxon>
        <taxon>Oligohymenophorea</taxon>
        <taxon>Hymenostomatida</taxon>
        <taxon>Tetrahymenina</taxon>
        <taxon>Tetrahymenidae</taxon>
        <taxon>Tetrahymena</taxon>
    </lineage>
</organism>
<keyword evidence="1" id="KW-0802">TPR repeat</keyword>
<keyword evidence="2" id="KW-0812">Transmembrane</keyword>
<protein>
    <submittedName>
        <fullName evidence="3">Tetratricopeptide repeat protein</fullName>
    </submittedName>
</protein>
<dbReference type="AlphaFoldDB" id="W7XL88"/>
<dbReference type="PROSITE" id="PS50005">
    <property type="entry name" value="TPR"/>
    <property type="match status" value="1"/>
</dbReference>
<dbReference type="Gene3D" id="3.30.450.20">
    <property type="entry name" value="PAS domain"/>
    <property type="match status" value="1"/>
</dbReference>
<keyword evidence="2" id="KW-1133">Transmembrane helix</keyword>
<name>W7XL88_TETTS</name>